<name>A0A940WFZ3_9ACTN</name>
<organism evidence="5 6">
    <name type="scientific">Microbispora oryzae</name>
    <dbReference type="NCBI Taxonomy" id="2806554"/>
    <lineage>
        <taxon>Bacteria</taxon>
        <taxon>Bacillati</taxon>
        <taxon>Actinomycetota</taxon>
        <taxon>Actinomycetes</taxon>
        <taxon>Streptosporangiales</taxon>
        <taxon>Streptosporangiaceae</taxon>
        <taxon>Microbispora</taxon>
    </lineage>
</organism>
<keyword evidence="3" id="KW-0808">Transferase</keyword>
<dbReference type="SUPFAM" id="SSF53756">
    <property type="entry name" value="UDP-Glycosyltransferase/glycogen phosphorylase"/>
    <property type="match status" value="1"/>
</dbReference>
<dbReference type="Pfam" id="PF06925">
    <property type="entry name" value="MGDG_synth"/>
    <property type="match status" value="1"/>
</dbReference>
<dbReference type="GO" id="GO:0009247">
    <property type="term" value="P:glycolipid biosynthetic process"/>
    <property type="evidence" value="ECO:0007669"/>
    <property type="project" value="InterPro"/>
</dbReference>
<comment type="similarity">
    <text evidence="1">Belongs to the glycosyltransferase 28 family.</text>
</comment>
<reference evidence="5" key="1">
    <citation type="submission" date="2021-02" db="EMBL/GenBank/DDBJ databases">
        <title>Draft genome sequence of Microbispora sp. RL4-1S isolated from rice leaves in Thailand.</title>
        <authorList>
            <person name="Muangham S."/>
            <person name="Duangmal K."/>
        </authorList>
    </citation>
    <scope>NUCLEOTIDE SEQUENCE</scope>
    <source>
        <strain evidence="5">RL4-1S</strain>
    </source>
</reference>
<evidence type="ECO:0000256" key="2">
    <source>
        <dbReference type="ARBA" id="ARBA00022676"/>
    </source>
</evidence>
<protein>
    <recommendedName>
        <fullName evidence="4">Diacylglycerol glucosyltransferase N-terminal domain-containing protein</fullName>
    </recommendedName>
</protein>
<dbReference type="Proteomes" id="UP000674234">
    <property type="component" value="Unassembled WGS sequence"/>
</dbReference>
<sequence length="380" mass="39784">MGAGHDGVAAELARRLAARGVVTDTADVLDLLPLRLGAALRRGYRWAVGNAPWLYELVYRVFFVSRHPPPASPLTLVVAARLERLVRRARPAAVVSTFHVAAQAAGHLRAKGRLGAPSVVVVTDFAAHRLWLHPGNDAYLCSDEATAAYVAEATGRPARPHAPLVRPEFAAARRAASGSREHGRRVIISAGSWGVGRVEEAARVLAATGRYVPVVLCGGNERLRRRLRSAVGPGLALGWRDDVPGLLASAYALVDNAAGLTCKEAFAAGVPVISYRPIPGHGRDGALAMARAGLGRYARGPAELVEALDELGELGELDRPGGLNGLDALGELDRPGGLDRLDGWRGGPGATGRAALLARADALFLAPQAEDLLPLGPGTA</sequence>
<dbReference type="AlphaFoldDB" id="A0A940WFZ3"/>
<keyword evidence="6" id="KW-1185">Reference proteome</keyword>
<evidence type="ECO:0000256" key="1">
    <source>
        <dbReference type="ARBA" id="ARBA00006962"/>
    </source>
</evidence>
<accession>A0A940WFZ3</accession>
<dbReference type="GO" id="GO:0016758">
    <property type="term" value="F:hexosyltransferase activity"/>
    <property type="evidence" value="ECO:0007669"/>
    <property type="project" value="InterPro"/>
</dbReference>
<feature type="domain" description="Diacylglycerol glucosyltransferase N-terminal" evidence="4">
    <location>
        <begin position="27"/>
        <end position="148"/>
    </location>
</feature>
<dbReference type="PANTHER" id="PTHR43025:SF3">
    <property type="entry name" value="MONOGALACTOSYLDIACYLGLYCEROL SYNTHASE 1, CHLOROPLASTIC"/>
    <property type="match status" value="1"/>
</dbReference>
<dbReference type="InterPro" id="IPR009695">
    <property type="entry name" value="Diacylglyc_glucosyltr_N"/>
</dbReference>
<evidence type="ECO:0000313" key="5">
    <source>
        <dbReference type="EMBL" id="MBP2704033.1"/>
    </source>
</evidence>
<proteinExistence type="inferred from homology"/>
<dbReference type="EMBL" id="JAFCNB010000004">
    <property type="protein sequence ID" value="MBP2704033.1"/>
    <property type="molecule type" value="Genomic_DNA"/>
</dbReference>
<dbReference type="PANTHER" id="PTHR43025">
    <property type="entry name" value="MONOGALACTOSYLDIACYLGLYCEROL SYNTHASE"/>
    <property type="match status" value="1"/>
</dbReference>
<dbReference type="GO" id="GO:0016020">
    <property type="term" value="C:membrane"/>
    <property type="evidence" value="ECO:0007669"/>
    <property type="project" value="GOC"/>
</dbReference>
<dbReference type="InterPro" id="IPR050519">
    <property type="entry name" value="Glycosyltransf_28_UgtP"/>
</dbReference>
<gene>
    <name evidence="5" type="ORF">JOL79_09455</name>
</gene>
<evidence type="ECO:0000259" key="4">
    <source>
        <dbReference type="Pfam" id="PF06925"/>
    </source>
</evidence>
<keyword evidence="2" id="KW-0328">Glycosyltransferase</keyword>
<dbReference type="Gene3D" id="3.40.50.2000">
    <property type="entry name" value="Glycogen Phosphorylase B"/>
    <property type="match status" value="1"/>
</dbReference>
<evidence type="ECO:0000313" key="6">
    <source>
        <dbReference type="Proteomes" id="UP000674234"/>
    </source>
</evidence>
<comment type="caution">
    <text evidence="5">The sequence shown here is derived from an EMBL/GenBank/DDBJ whole genome shotgun (WGS) entry which is preliminary data.</text>
</comment>
<evidence type="ECO:0000256" key="3">
    <source>
        <dbReference type="ARBA" id="ARBA00022679"/>
    </source>
</evidence>